<feature type="transmembrane region" description="Helical" evidence="1">
    <location>
        <begin position="188"/>
        <end position="207"/>
    </location>
</feature>
<reference evidence="2 3" key="1">
    <citation type="submission" date="2019-01" db="EMBL/GenBank/DDBJ databases">
        <title>Draft genome sequence of Psathyrella aberdarensis IHI B618.</title>
        <authorList>
            <person name="Buettner E."/>
            <person name="Kellner H."/>
        </authorList>
    </citation>
    <scope>NUCLEOTIDE SEQUENCE [LARGE SCALE GENOMIC DNA]</scope>
    <source>
        <strain evidence="2 3">IHI B618</strain>
    </source>
</reference>
<evidence type="ECO:0000256" key="1">
    <source>
        <dbReference type="SAM" id="Phobius"/>
    </source>
</evidence>
<feature type="transmembrane region" description="Helical" evidence="1">
    <location>
        <begin position="304"/>
        <end position="326"/>
    </location>
</feature>
<comment type="caution">
    <text evidence="2">The sequence shown here is derived from an EMBL/GenBank/DDBJ whole genome shotgun (WGS) entry which is preliminary data.</text>
</comment>
<protein>
    <submittedName>
        <fullName evidence="2">Uncharacterized protein</fullName>
    </submittedName>
</protein>
<keyword evidence="1" id="KW-1133">Transmembrane helix</keyword>
<proteinExistence type="predicted"/>
<keyword evidence="1" id="KW-0472">Membrane</keyword>
<evidence type="ECO:0000313" key="3">
    <source>
        <dbReference type="Proteomes" id="UP000290288"/>
    </source>
</evidence>
<dbReference type="EMBL" id="SDEE01000012">
    <property type="protein sequence ID" value="RXW24862.1"/>
    <property type="molecule type" value="Genomic_DNA"/>
</dbReference>
<dbReference type="AlphaFoldDB" id="A0A4Q2DZ76"/>
<dbReference type="Proteomes" id="UP000290288">
    <property type="component" value="Unassembled WGS sequence"/>
</dbReference>
<organism evidence="2 3">
    <name type="scientific">Candolleomyces aberdarensis</name>
    <dbReference type="NCBI Taxonomy" id="2316362"/>
    <lineage>
        <taxon>Eukaryota</taxon>
        <taxon>Fungi</taxon>
        <taxon>Dikarya</taxon>
        <taxon>Basidiomycota</taxon>
        <taxon>Agaricomycotina</taxon>
        <taxon>Agaricomycetes</taxon>
        <taxon>Agaricomycetidae</taxon>
        <taxon>Agaricales</taxon>
        <taxon>Agaricineae</taxon>
        <taxon>Psathyrellaceae</taxon>
        <taxon>Candolleomyces</taxon>
    </lineage>
</organism>
<dbReference type="STRING" id="2316362.A0A4Q2DZ76"/>
<feature type="transmembrane region" description="Helical" evidence="1">
    <location>
        <begin position="279"/>
        <end position="298"/>
    </location>
</feature>
<gene>
    <name evidence="2" type="ORF">EST38_g944</name>
</gene>
<feature type="transmembrane region" description="Helical" evidence="1">
    <location>
        <begin position="81"/>
        <end position="101"/>
    </location>
</feature>
<dbReference type="OrthoDB" id="72269at2759"/>
<feature type="transmembrane region" description="Helical" evidence="1">
    <location>
        <begin position="113"/>
        <end position="142"/>
    </location>
</feature>
<name>A0A4Q2DZ76_9AGAR</name>
<sequence length="332" mass="36028">MLNRALKNVVLPLVLFPALTALALKYTLARVPTTSLALKLKDGCASQPGSPYALSYTGHLKVDGVLCRLVTFFHTTMDDDLGLQFLAYFIGTGAILALLPVMEASRSRKSPLLAFPLLWLLASQVFTLGATMTVYALAFILTGAHRKGTKEQKEITQAYAESIIFALLVGAVAPSLCLVMLKDPQVTALWQIYPVFMSIAGAIHLLIRPPSKVAGSGWTSIQVLLLGIFILSSSLHFATVWPLINEPANIQQLLIPSIAPLPSSASPALAALDFLQWDYVFAFVSLMLVSFWFAQSVIQFFALLVWYIVATPVVGPGAALAGVFLWREAQLH</sequence>
<keyword evidence="3" id="KW-1185">Reference proteome</keyword>
<feature type="transmembrane region" description="Helical" evidence="1">
    <location>
        <begin position="162"/>
        <end position="181"/>
    </location>
</feature>
<feature type="transmembrane region" description="Helical" evidence="1">
    <location>
        <begin position="219"/>
        <end position="244"/>
    </location>
</feature>
<keyword evidence="1" id="KW-0812">Transmembrane</keyword>
<accession>A0A4Q2DZ76</accession>
<evidence type="ECO:0000313" key="2">
    <source>
        <dbReference type="EMBL" id="RXW24862.1"/>
    </source>
</evidence>